<dbReference type="InterPro" id="IPR044814">
    <property type="entry name" value="Terpene_cyclase_plant_C1"/>
</dbReference>
<dbReference type="EnsemblPlants" id="LPERR04G05300.1">
    <property type="protein sequence ID" value="LPERR04G05300.1"/>
    <property type="gene ID" value="LPERR04G05300"/>
</dbReference>
<dbReference type="SFLD" id="SFLDG01019">
    <property type="entry name" value="Terpene_Cyclase_Like_1_C_Termi"/>
    <property type="match status" value="1"/>
</dbReference>
<dbReference type="Gene3D" id="1.10.600.10">
    <property type="entry name" value="Farnesyl Diphosphate Synthase"/>
    <property type="match status" value="1"/>
</dbReference>
<name>A0A0D9W3J5_9ORYZ</name>
<dbReference type="InterPro" id="IPR001906">
    <property type="entry name" value="Terpene_synth_N"/>
</dbReference>
<dbReference type="InterPro" id="IPR008930">
    <property type="entry name" value="Terpenoid_cyclase/PrenylTrfase"/>
</dbReference>
<dbReference type="Proteomes" id="UP000032180">
    <property type="component" value="Chromosome 4"/>
</dbReference>
<dbReference type="SUPFAM" id="SSF48239">
    <property type="entry name" value="Terpenoid cyclases/Protein prenyltransferases"/>
    <property type="match status" value="1"/>
</dbReference>
<accession>A0A0D9W3J5</accession>
<dbReference type="STRING" id="77586.A0A0D9W3J5"/>
<dbReference type="Gene3D" id="1.50.10.130">
    <property type="entry name" value="Terpene synthase, N-terminal domain"/>
    <property type="match status" value="1"/>
</dbReference>
<dbReference type="Gramene" id="LPERR04G05300.1">
    <property type="protein sequence ID" value="LPERR04G05300.1"/>
    <property type="gene ID" value="LPERR04G05300"/>
</dbReference>
<organism evidence="6 7">
    <name type="scientific">Leersia perrieri</name>
    <dbReference type="NCBI Taxonomy" id="77586"/>
    <lineage>
        <taxon>Eukaryota</taxon>
        <taxon>Viridiplantae</taxon>
        <taxon>Streptophyta</taxon>
        <taxon>Embryophyta</taxon>
        <taxon>Tracheophyta</taxon>
        <taxon>Spermatophyta</taxon>
        <taxon>Magnoliopsida</taxon>
        <taxon>Liliopsida</taxon>
        <taxon>Poales</taxon>
        <taxon>Poaceae</taxon>
        <taxon>BOP clade</taxon>
        <taxon>Oryzoideae</taxon>
        <taxon>Oryzeae</taxon>
        <taxon>Oryzinae</taxon>
        <taxon>Leersia</taxon>
    </lineage>
</organism>
<dbReference type="InterPro" id="IPR005630">
    <property type="entry name" value="Terpene_synthase_metal-bd"/>
</dbReference>
<proteinExistence type="predicted"/>
<feature type="domain" description="Terpene synthase metal-binding" evidence="5">
    <location>
        <begin position="271"/>
        <end position="508"/>
    </location>
</feature>
<dbReference type="HOGENOM" id="CLU_003125_7_0_1"/>
<evidence type="ECO:0000313" key="6">
    <source>
        <dbReference type="EnsemblPlants" id="LPERR04G05300.1"/>
    </source>
</evidence>
<evidence type="ECO:0008006" key="8">
    <source>
        <dbReference type="Google" id="ProtNLM"/>
    </source>
</evidence>
<dbReference type="Pfam" id="PF01397">
    <property type="entry name" value="Terpene_synth"/>
    <property type="match status" value="1"/>
</dbReference>
<evidence type="ECO:0000256" key="3">
    <source>
        <dbReference type="ARBA" id="ARBA00022723"/>
    </source>
</evidence>
<evidence type="ECO:0000256" key="1">
    <source>
        <dbReference type="ARBA" id="ARBA00001936"/>
    </source>
</evidence>
<feature type="domain" description="Terpene synthase N-terminal" evidence="4">
    <location>
        <begin position="45"/>
        <end position="209"/>
    </location>
</feature>
<dbReference type="PANTHER" id="PTHR31225:SF92">
    <property type="entry name" value="OS04G0345400 PROTEIN"/>
    <property type="match status" value="1"/>
</dbReference>
<dbReference type="InterPro" id="IPR034741">
    <property type="entry name" value="Terpene_cyclase-like_1_C"/>
</dbReference>
<dbReference type="eggNOG" id="ENOG502QUCN">
    <property type="taxonomic scope" value="Eukaryota"/>
</dbReference>
<dbReference type="Pfam" id="PF03936">
    <property type="entry name" value="Terpene_synth_C"/>
    <property type="match status" value="1"/>
</dbReference>
<protein>
    <recommendedName>
        <fullName evidence="8">Terpene synthase N-terminal domain-containing protein</fullName>
    </recommendedName>
</protein>
<dbReference type="SFLD" id="SFLDS00005">
    <property type="entry name" value="Isoprenoid_Synthase_Type_I"/>
    <property type="match status" value="1"/>
</dbReference>
<keyword evidence="7" id="KW-1185">Reference proteome</keyword>
<evidence type="ECO:0000259" key="4">
    <source>
        <dbReference type="Pfam" id="PF01397"/>
    </source>
</evidence>
<dbReference type="CDD" id="cd00684">
    <property type="entry name" value="Terpene_cyclase_plant_C1"/>
    <property type="match status" value="1"/>
</dbReference>
<keyword evidence="3" id="KW-0479">Metal-binding</keyword>
<dbReference type="InterPro" id="IPR036965">
    <property type="entry name" value="Terpene_synth_N_sf"/>
</dbReference>
<evidence type="ECO:0000259" key="5">
    <source>
        <dbReference type="Pfam" id="PF03936"/>
    </source>
</evidence>
<dbReference type="SUPFAM" id="SSF48576">
    <property type="entry name" value="Terpenoid synthases"/>
    <property type="match status" value="1"/>
</dbReference>
<evidence type="ECO:0000313" key="7">
    <source>
        <dbReference type="Proteomes" id="UP000032180"/>
    </source>
</evidence>
<reference evidence="7" key="2">
    <citation type="submission" date="2013-12" db="EMBL/GenBank/DDBJ databases">
        <authorList>
            <person name="Yu Y."/>
            <person name="Lee S."/>
            <person name="de Baynast K."/>
            <person name="Wissotski M."/>
            <person name="Liu L."/>
            <person name="Talag J."/>
            <person name="Goicoechea J."/>
            <person name="Angelova A."/>
            <person name="Jetty R."/>
            <person name="Kudrna D."/>
            <person name="Golser W."/>
            <person name="Rivera L."/>
            <person name="Zhang J."/>
            <person name="Wing R."/>
        </authorList>
    </citation>
    <scope>NUCLEOTIDE SEQUENCE</scope>
</reference>
<evidence type="ECO:0000256" key="2">
    <source>
        <dbReference type="ARBA" id="ARBA00001946"/>
    </source>
</evidence>
<dbReference type="GO" id="GO:0016102">
    <property type="term" value="P:diterpenoid biosynthetic process"/>
    <property type="evidence" value="ECO:0007669"/>
    <property type="project" value="InterPro"/>
</dbReference>
<dbReference type="PANTHER" id="PTHR31225">
    <property type="entry name" value="OS04G0344100 PROTEIN-RELATED"/>
    <property type="match status" value="1"/>
</dbReference>
<comment type="cofactor">
    <cofactor evidence="2">
        <name>Mg(2+)</name>
        <dbReference type="ChEBI" id="CHEBI:18420"/>
    </cofactor>
</comment>
<dbReference type="AlphaFoldDB" id="A0A0D9W3J5"/>
<sequence>MVWHKPAAGNAYSLRTTSKCKRTQSVSCHAHATAPVQATVEAAASFEPSQSEQWMRERASKLKEDVRALFMTSKDDILVRMKLVDTVQHLGMDHLFKEEIECALKDIYEKELASSDLHEVALRFHLLREHGYFVSPDVFNKFKGDDGTFSNELADDPRGLLSLYNAAHLFIHGEPELDEAISFARRHLESITQHNVLNAPLADQVKRALHWPRPRTHKRVEMVSYISEYDQEDGHNPVLLELAKLDFNILQRVHLKELKEISRWWKDISGYMGLSHIRDRVIECYTWSYAVYHEEDLALARMIFAKIVVFVALLDDTYDVHAYTSIEECRMLNAAFQGWDDSAVSLVPEYLRKFYEVTLRSFREFEEQVPSNQKYLVAFSKTELQKLSSYYLEGAEWSHRKHKPSFSEQVTLSTMTTGTRPLAAGLMVGMSDAVTTKEAYVWAVASTDAIISCGKTGRFMNDIAGFKLGSQNKADMACSVESYINEHKVTADVAIAKINELLEDEWKTTNQARIDHHAVLPVVQRLINITMAIPLYYGDGNDGFTFGESLQKVLQNLYVRPIPI</sequence>
<comment type="cofactor">
    <cofactor evidence="1">
        <name>Mn(2+)</name>
        <dbReference type="ChEBI" id="CHEBI:29035"/>
    </cofactor>
</comment>
<reference evidence="6" key="3">
    <citation type="submission" date="2015-04" db="UniProtKB">
        <authorList>
            <consortium name="EnsemblPlants"/>
        </authorList>
    </citation>
    <scope>IDENTIFICATION</scope>
</reference>
<dbReference type="GO" id="GO:0000287">
    <property type="term" value="F:magnesium ion binding"/>
    <property type="evidence" value="ECO:0007669"/>
    <property type="project" value="InterPro"/>
</dbReference>
<dbReference type="InterPro" id="IPR050148">
    <property type="entry name" value="Terpene_synthase-like"/>
</dbReference>
<dbReference type="InterPro" id="IPR008949">
    <property type="entry name" value="Isoprenoid_synthase_dom_sf"/>
</dbReference>
<dbReference type="GO" id="GO:0010333">
    <property type="term" value="F:terpene synthase activity"/>
    <property type="evidence" value="ECO:0007669"/>
    <property type="project" value="InterPro"/>
</dbReference>
<reference evidence="6 7" key="1">
    <citation type="submission" date="2012-08" db="EMBL/GenBank/DDBJ databases">
        <title>Oryza genome evolution.</title>
        <authorList>
            <person name="Wing R.A."/>
        </authorList>
    </citation>
    <scope>NUCLEOTIDE SEQUENCE</scope>
</reference>